<dbReference type="PANTHER" id="PTHR14516:SF3">
    <property type="entry name" value="DELTA-1-PYRROLINE-5-CARBOXYLATE DEHYDROGENASE, MITOCHONDRIAL"/>
    <property type="match status" value="1"/>
</dbReference>
<dbReference type="InterPro" id="IPR016162">
    <property type="entry name" value="Ald_DH_N"/>
</dbReference>
<sequence length="137" mass="15084">MAESLGFQRTTLPISAGAPARFPPMALRLPLLRRPGSLRGLSLRWQHHASVKVVNEPVLAFKPGSPERAALQQALNDLRGKTEEIPCVVGGEKVWTADVRYQVSVSSTSKGLLYWYSDITAVLWPLGCQSLQHPNQL</sequence>
<dbReference type="Gene3D" id="3.40.605.10">
    <property type="entry name" value="Aldehyde Dehydrogenase, Chain A, domain 1"/>
    <property type="match status" value="1"/>
</dbReference>
<organism evidence="1">
    <name type="scientific">Micrurus carvalhoi</name>
    <dbReference type="NCBI Taxonomy" id="3147026"/>
    <lineage>
        <taxon>Eukaryota</taxon>
        <taxon>Metazoa</taxon>
        <taxon>Chordata</taxon>
        <taxon>Craniata</taxon>
        <taxon>Vertebrata</taxon>
        <taxon>Euteleostomi</taxon>
        <taxon>Lepidosauria</taxon>
        <taxon>Squamata</taxon>
        <taxon>Bifurcata</taxon>
        <taxon>Unidentata</taxon>
        <taxon>Episquamata</taxon>
        <taxon>Toxicofera</taxon>
        <taxon>Serpentes</taxon>
        <taxon>Colubroidea</taxon>
        <taxon>Elapidae</taxon>
        <taxon>Elapinae</taxon>
        <taxon>Micrurus</taxon>
    </lineage>
</organism>
<evidence type="ECO:0000313" key="1">
    <source>
        <dbReference type="EMBL" id="LAA21522.1"/>
    </source>
</evidence>
<dbReference type="AlphaFoldDB" id="A0A2H6N0D7"/>
<reference evidence="1" key="1">
    <citation type="submission" date="2017-07" db="EMBL/GenBank/DDBJ databases">
        <authorList>
            <person name="Mikheyev A."/>
            <person name="Grau M."/>
        </authorList>
    </citation>
    <scope>NUCLEOTIDE SEQUENCE</scope>
    <source>
        <tissue evidence="1">Venom_gland</tissue>
    </source>
</reference>
<accession>A0A2H6N0D7</accession>
<dbReference type="EMBL" id="IACI01028668">
    <property type="protein sequence ID" value="LAA21522.1"/>
    <property type="molecule type" value="Transcribed_RNA"/>
</dbReference>
<protein>
    <submittedName>
        <fullName evidence="1">Uncharacterized protein</fullName>
    </submittedName>
</protein>
<dbReference type="PANTHER" id="PTHR14516">
    <property type="entry name" value="1-PYRROLINE-5-CARBOXYLATE DEHYDROGENASE FAMILY MEMBER"/>
    <property type="match status" value="1"/>
</dbReference>
<name>A0A2H6N0D7_9SAUR</name>
<dbReference type="GO" id="GO:0003842">
    <property type="term" value="F:L-glutamate gamma-semialdehyde dehydrogenase activity"/>
    <property type="evidence" value="ECO:0007669"/>
    <property type="project" value="TreeGrafter"/>
</dbReference>
<proteinExistence type="predicted"/>
<reference evidence="1" key="2">
    <citation type="submission" date="2017-12" db="EMBL/GenBank/DDBJ databases">
        <title>Coralsnake Venomics: Analyses of Venom Gland Transcriptomes and Proteomes of Six Brazilian Taxa.</title>
        <authorList>
            <person name="Aird S.D."/>
            <person name="Jorge da Silva N."/>
            <person name="Qiu L."/>
            <person name="Villar-Briones A."/>
            <person name="Aparecida-Saddi V."/>
            <person name="Campos-Telles M.P."/>
            <person name="Grau M."/>
            <person name="Mikheyev A.S."/>
        </authorList>
    </citation>
    <scope>NUCLEOTIDE SEQUENCE</scope>
    <source>
        <tissue evidence="1">Venom_gland</tissue>
    </source>
</reference>